<comment type="caution">
    <text evidence="2">The sequence shown here is derived from an EMBL/GenBank/DDBJ whole genome shotgun (WGS) entry which is preliminary data.</text>
</comment>
<evidence type="ECO:0000259" key="1">
    <source>
        <dbReference type="Pfam" id="PF13443"/>
    </source>
</evidence>
<sequence>MISYRPFYETLLRKGVTEYYLIYKQGMDSNTIHRMKHGKAITTTTLNTLCEILDCRVEDILEYVPDQD</sequence>
<dbReference type="SUPFAM" id="SSF47413">
    <property type="entry name" value="lambda repressor-like DNA-binding domains"/>
    <property type="match status" value="1"/>
</dbReference>
<dbReference type="InterPro" id="IPR001387">
    <property type="entry name" value="Cro/C1-type_HTH"/>
</dbReference>
<name>A0A9D2LI74_9FIRM</name>
<dbReference type="Pfam" id="PF13443">
    <property type="entry name" value="HTH_26"/>
    <property type="match status" value="1"/>
</dbReference>
<dbReference type="AlphaFoldDB" id="A0A9D2LI74"/>
<dbReference type="Proteomes" id="UP000823824">
    <property type="component" value="Unassembled WGS sequence"/>
</dbReference>
<dbReference type="EMBL" id="DWZJ01000042">
    <property type="protein sequence ID" value="HJB13094.1"/>
    <property type="molecule type" value="Genomic_DNA"/>
</dbReference>
<dbReference type="Gene3D" id="1.10.260.40">
    <property type="entry name" value="lambda repressor-like DNA-binding domains"/>
    <property type="match status" value="1"/>
</dbReference>
<organism evidence="2 3">
    <name type="scientific">Candidatus Oscillibacter excrementigallinarum</name>
    <dbReference type="NCBI Taxonomy" id="2838716"/>
    <lineage>
        <taxon>Bacteria</taxon>
        <taxon>Bacillati</taxon>
        <taxon>Bacillota</taxon>
        <taxon>Clostridia</taxon>
        <taxon>Eubacteriales</taxon>
        <taxon>Oscillospiraceae</taxon>
        <taxon>Oscillibacter</taxon>
    </lineage>
</organism>
<evidence type="ECO:0000313" key="3">
    <source>
        <dbReference type="Proteomes" id="UP000823824"/>
    </source>
</evidence>
<evidence type="ECO:0000313" key="2">
    <source>
        <dbReference type="EMBL" id="HJB13094.1"/>
    </source>
</evidence>
<protein>
    <submittedName>
        <fullName evidence="2">Helix-turn-helix domain-containing protein</fullName>
    </submittedName>
</protein>
<proteinExistence type="predicted"/>
<reference evidence="2" key="1">
    <citation type="journal article" date="2021" name="PeerJ">
        <title>Extensive microbial diversity within the chicken gut microbiome revealed by metagenomics and culture.</title>
        <authorList>
            <person name="Gilroy R."/>
            <person name="Ravi A."/>
            <person name="Getino M."/>
            <person name="Pursley I."/>
            <person name="Horton D.L."/>
            <person name="Alikhan N.F."/>
            <person name="Baker D."/>
            <person name="Gharbi K."/>
            <person name="Hall N."/>
            <person name="Watson M."/>
            <person name="Adriaenssens E.M."/>
            <person name="Foster-Nyarko E."/>
            <person name="Jarju S."/>
            <person name="Secka A."/>
            <person name="Antonio M."/>
            <person name="Oren A."/>
            <person name="Chaudhuri R.R."/>
            <person name="La Ragione R."/>
            <person name="Hildebrand F."/>
            <person name="Pallen M.J."/>
        </authorList>
    </citation>
    <scope>NUCLEOTIDE SEQUENCE</scope>
    <source>
        <strain evidence="2">ChiBcec18-1249</strain>
    </source>
</reference>
<accession>A0A9D2LI74</accession>
<dbReference type="InterPro" id="IPR010982">
    <property type="entry name" value="Lambda_DNA-bd_dom_sf"/>
</dbReference>
<reference evidence="2" key="2">
    <citation type="submission" date="2021-04" db="EMBL/GenBank/DDBJ databases">
        <authorList>
            <person name="Gilroy R."/>
        </authorList>
    </citation>
    <scope>NUCLEOTIDE SEQUENCE</scope>
    <source>
        <strain evidence="2">ChiBcec18-1249</strain>
    </source>
</reference>
<gene>
    <name evidence="2" type="ORF">H9787_05220</name>
</gene>
<feature type="domain" description="HTH cro/C1-type" evidence="1">
    <location>
        <begin position="13"/>
        <end position="66"/>
    </location>
</feature>
<dbReference type="GO" id="GO:0003677">
    <property type="term" value="F:DNA binding"/>
    <property type="evidence" value="ECO:0007669"/>
    <property type="project" value="InterPro"/>
</dbReference>